<dbReference type="Gene3D" id="1.10.150.240">
    <property type="entry name" value="Putative phosphatase, domain 2"/>
    <property type="match status" value="1"/>
</dbReference>
<dbReference type="InterPro" id="IPR006439">
    <property type="entry name" value="HAD-SF_hydro_IA"/>
</dbReference>
<dbReference type="InterPro" id="IPR023198">
    <property type="entry name" value="PGP-like_dom2"/>
</dbReference>
<dbReference type="RefSeq" id="WP_057788235.1">
    <property type="nucleotide sequence ID" value="NZ_JQCD01000024.1"/>
</dbReference>
<dbReference type="InterPro" id="IPR023214">
    <property type="entry name" value="HAD_sf"/>
</dbReference>
<dbReference type="PANTHER" id="PTHR43434:SF26">
    <property type="entry name" value="PYROPHOSPHATASE PPAX"/>
    <property type="match status" value="1"/>
</dbReference>
<keyword evidence="2" id="KW-1185">Reference proteome</keyword>
<gene>
    <name evidence="1" type="ORF">IV67_GL000719</name>
</gene>
<dbReference type="AlphaFoldDB" id="A0A0R2JIT3"/>
<evidence type="ECO:0000313" key="1">
    <source>
        <dbReference type="EMBL" id="KRN77198.1"/>
    </source>
</evidence>
<dbReference type="PANTHER" id="PTHR43434">
    <property type="entry name" value="PHOSPHOGLYCOLATE PHOSPHATASE"/>
    <property type="match status" value="1"/>
</dbReference>
<evidence type="ECO:0000313" key="2">
    <source>
        <dbReference type="Proteomes" id="UP000051673"/>
    </source>
</evidence>
<sequence length="203" mass="23153">MNAFVFDVDGTLLNTEKMYMLSLQHTLKENGFDLTYDDVYRSFGLPSYEALQFLEIPNPEKIQKEWQSHYHDFWDEVDVFPGIQEVLAKLAESHSVGLVTSNTAEEYADHANAFGIDQYFDAFVFAGQTPRMKPFADPIEKAMTDLEVEPNETIYIGDSVHDMQAAHHANAKFGLAGWGTKERELFEHADYIFEVPADIMKLA</sequence>
<dbReference type="Pfam" id="PF13419">
    <property type="entry name" value="HAD_2"/>
    <property type="match status" value="1"/>
</dbReference>
<dbReference type="Gene3D" id="3.40.50.1000">
    <property type="entry name" value="HAD superfamily/HAD-like"/>
    <property type="match status" value="1"/>
</dbReference>
<dbReference type="STRING" id="1620.IV67_GL000719"/>
<dbReference type="SFLD" id="SFLDG01135">
    <property type="entry name" value="C1.5.6:_HAD__Beta-PGM__Phospha"/>
    <property type="match status" value="1"/>
</dbReference>
<dbReference type="OrthoDB" id="9792518at2"/>
<dbReference type="NCBIfam" id="TIGR01509">
    <property type="entry name" value="HAD-SF-IA-v3"/>
    <property type="match status" value="1"/>
</dbReference>
<dbReference type="InterPro" id="IPR036412">
    <property type="entry name" value="HAD-like_sf"/>
</dbReference>
<name>A0A0R2JIT3_9LACO</name>
<proteinExistence type="predicted"/>
<dbReference type="NCBIfam" id="TIGR01549">
    <property type="entry name" value="HAD-SF-IA-v1"/>
    <property type="match status" value="1"/>
</dbReference>
<protein>
    <submittedName>
        <fullName evidence="1">Phosphatase</fullName>
    </submittedName>
</protein>
<dbReference type="SFLD" id="SFLDG01129">
    <property type="entry name" value="C1.5:_HAD__Beta-PGM__Phosphata"/>
    <property type="match status" value="1"/>
</dbReference>
<reference evidence="1 2" key="1">
    <citation type="journal article" date="2015" name="Genome Announc.">
        <title>Expanding the biotechnology potential of lactobacilli through comparative genomics of 213 strains and associated genera.</title>
        <authorList>
            <person name="Sun Z."/>
            <person name="Harris H.M."/>
            <person name="McCann A."/>
            <person name="Guo C."/>
            <person name="Argimon S."/>
            <person name="Zhang W."/>
            <person name="Yang X."/>
            <person name="Jeffery I.B."/>
            <person name="Cooney J.C."/>
            <person name="Kagawa T.F."/>
            <person name="Liu W."/>
            <person name="Song Y."/>
            <person name="Salvetti E."/>
            <person name="Wrobel A."/>
            <person name="Rasinkangas P."/>
            <person name="Parkhill J."/>
            <person name="Rea M.C."/>
            <person name="O'Sullivan O."/>
            <person name="Ritari J."/>
            <person name="Douillard F.P."/>
            <person name="Paul Ross R."/>
            <person name="Yang R."/>
            <person name="Briner A.E."/>
            <person name="Felis G.E."/>
            <person name="de Vos W.M."/>
            <person name="Barrangou R."/>
            <person name="Klaenhammer T.R."/>
            <person name="Caufield P.W."/>
            <person name="Cui Y."/>
            <person name="Zhang H."/>
            <person name="O'Toole P.W."/>
        </authorList>
    </citation>
    <scope>NUCLEOTIDE SEQUENCE [LARGE SCALE GENOMIC DNA]</scope>
    <source>
        <strain evidence="1 2">DSM 20014</strain>
    </source>
</reference>
<dbReference type="Proteomes" id="UP000051673">
    <property type="component" value="Unassembled WGS sequence"/>
</dbReference>
<dbReference type="InterPro" id="IPR050155">
    <property type="entry name" value="HAD-like_hydrolase_sf"/>
</dbReference>
<dbReference type="PATRIC" id="fig|1620.3.peg.728"/>
<dbReference type="GO" id="GO:0008967">
    <property type="term" value="F:phosphoglycolate phosphatase activity"/>
    <property type="evidence" value="ECO:0007669"/>
    <property type="project" value="TreeGrafter"/>
</dbReference>
<dbReference type="SFLD" id="SFLDS00003">
    <property type="entry name" value="Haloacid_Dehalogenase"/>
    <property type="match status" value="1"/>
</dbReference>
<dbReference type="GO" id="GO:0005829">
    <property type="term" value="C:cytosol"/>
    <property type="evidence" value="ECO:0007669"/>
    <property type="project" value="TreeGrafter"/>
</dbReference>
<dbReference type="GO" id="GO:0006281">
    <property type="term" value="P:DNA repair"/>
    <property type="evidence" value="ECO:0007669"/>
    <property type="project" value="TreeGrafter"/>
</dbReference>
<organism evidence="1 2">
    <name type="scientific">Weissella minor</name>
    <dbReference type="NCBI Taxonomy" id="1620"/>
    <lineage>
        <taxon>Bacteria</taxon>
        <taxon>Bacillati</taxon>
        <taxon>Bacillota</taxon>
        <taxon>Bacilli</taxon>
        <taxon>Lactobacillales</taxon>
        <taxon>Lactobacillaceae</taxon>
        <taxon>Weissella</taxon>
    </lineage>
</organism>
<dbReference type="SUPFAM" id="SSF56784">
    <property type="entry name" value="HAD-like"/>
    <property type="match status" value="1"/>
</dbReference>
<dbReference type="PROSITE" id="PS01228">
    <property type="entry name" value="COF_1"/>
    <property type="match status" value="1"/>
</dbReference>
<dbReference type="EMBL" id="JQCD01000024">
    <property type="protein sequence ID" value="KRN77198.1"/>
    <property type="molecule type" value="Genomic_DNA"/>
</dbReference>
<accession>A0A0R2JIT3</accession>
<dbReference type="InterPro" id="IPR041492">
    <property type="entry name" value="HAD_2"/>
</dbReference>
<comment type="caution">
    <text evidence="1">The sequence shown here is derived from an EMBL/GenBank/DDBJ whole genome shotgun (WGS) entry which is preliminary data.</text>
</comment>